<dbReference type="EMBL" id="CAJVRM010000060">
    <property type="protein sequence ID" value="CAG8973045.1"/>
    <property type="molecule type" value="Genomic_DNA"/>
</dbReference>
<name>A0A9N9LH51_9HELO</name>
<protein>
    <submittedName>
        <fullName evidence="1">Uncharacterized protein</fullName>
    </submittedName>
</protein>
<gene>
    <name evidence="1" type="ORF">HYALB_00007273</name>
</gene>
<keyword evidence="2" id="KW-1185">Reference proteome</keyword>
<proteinExistence type="predicted"/>
<evidence type="ECO:0000313" key="1">
    <source>
        <dbReference type="EMBL" id="CAG8973045.1"/>
    </source>
</evidence>
<reference evidence="1" key="1">
    <citation type="submission" date="2021-07" db="EMBL/GenBank/DDBJ databases">
        <authorList>
            <person name="Durling M."/>
        </authorList>
    </citation>
    <scope>NUCLEOTIDE SEQUENCE</scope>
</reference>
<accession>A0A9N9LH51</accession>
<dbReference type="Proteomes" id="UP000701801">
    <property type="component" value="Unassembled WGS sequence"/>
</dbReference>
<sequence>MLVSVIGHSTLWEIVDDRANLLVSKPDTSVIWSNDSRNPNHLLVVSRDAPCTFSTFNWAELSRVSSFGIVELRQNEVPQYTFTDVKDKLLVESSSTKTRRRIAIFDSSQTKPEATGPPPYLPELFSTEIRSLVGILGTRLLLLDNAAWLCSIELSPNATHKRTGRGVPKDGTSDEKQALRHFFVPDDWLSTNWQIIFQVLPNGDLVFVIGHEIAIISKAL</sequence>
<evidence type="ECO:0000313" key="2">
    <source>
        <dbReference type="Proteomes" id="UP000701801"/>
    </source>
</evidence>
<dbReference type="AlphaFoldDB" id="A0A9N9LH51"/>
<dbReference type="OrthoDB" id="194358at2759"/>
<comment type="caution">
    <text evidence="1">The sequence shown here is derived from an EMBL/GenBank/DDBJ whole genome shotgun (WGS) entry which is preliminary data.</text>
</comment>
<organism evidence="1 2">
    <name type="scientific">Hymenoscyphus albidus</name>
    <dbReference type="NCBI Taxonomy" id="595503"/>
    <lineage>
        <taxon>Eukaryota</taxon>
        <taxon>Fungi</taxon>
        <taxon>Dikarya</taxon>
        <taxon>Ascomycota</taxon>
        <taxon>Pezizomycotina</taxon>
        <taxon>Leotiomycetes</taxon>
        <taxon>Helotiales</taxon>
        <taxon>Helotiaceae</taxon>
        <taxon>Hymenoscyphus</taxon>
    </lineage>
</organism>